<keyword evidence="2" id="KW-1185">Reference proteome</keyword>
<evidence type="ECO:0000313" key="2">
    <source>
        <dbReference type="Proteomes" id="UP001066276"/>
    </source>
</evidence>
<name>A0AAV7WVT6_PLEWA</name>
<dbReference type="Proteomes" id="UP001066276">
    <property type="component" value="Chromosome 1_1"/>
</dbReference>
<accession>A0AAV7WVT6</accession>
<comment type="caution">
    <text evidence="1">The sequence shown here is derived from an EMBL/GenBank/DDBJ whole genome shotgun (WGS) entry which is preliminary data.</text>
</comment>
<evidence type="ECO:0000313" key="1">
    <source>
        <dbReference type="EMBL" id="KAJ1216578.1"/>
    </source>
</evidence>
<proteinExistence type="predicted"/>
<protein>
    <submittedName>
        <fullName evidence="1">Uncharacterized protein</fullName>
    </submittedName>
</protein>
<reference evidence="1" key="1">
    <citation type="journal article" date="2022" name="bioRxiv">
        <title>Sequencing and chromosome-scale assembly of the giantPleurodeles waltlgenome.</title>
        <authorList>
            <person name="Brown T."/>
            <person name="Elewa A."/>
            <person name="Iarovenko S."/>
            <person name="Subramanian E."/>
            <person name="Araus A.J."/>
            <person name="Petzold A."/>
            <person name="Susuki M."/>
            <person name="Suzuki K.-i.T."/>
            <person name="Hayashi T."/>
            <person name="Toyoda A."/>
            <person name="Oliveira C."/>
            <person name="Osipova E."/>
            <person name="Leigh N.D."/>
            <person name="Simon A."/>
            <person name="Yun M.H."/>
        </authorList>
    </citation>
    <scope>NUCLEOTIDE SEQUENCE</scope>
    <source>
        <strain evidence="1">20211129_DDA</strain>
        <tissue evidence="1">Liver</tissue>
    </source>
</reference>
<sequence length="91" mass="10011">MQKRQSSGTRQWECPLRSSRNNVYLVLFIRRQTFPGTFGKVFHNTSGVAASRAGFRAVASGGRGRAGTIRAKTVGESSRARSRLETVAYCT</sequence>
<gene>
    <name evidence="1" type="ORF">NDU88_004179</name>
</gene>
<organism evidence="1 2">
    <name type="scientific">Pleurodeles waltl</name>
    <name type="common">Iberian ribbed newt</name>
    <dbReference type="NCBI Taxonomy" id="8319"/>
    <lineage>
        <taxon>Eukaryota</taxon>
        <taxon>Metazoa</taxon>
        <taxon>Chordata</taxon>
        <taxon>Craniata</taxon>
        <taxon>Vertebrata</taxon>
        <taxon>Euteleostomi</taxon>
        <taxon>Amphibia</taxon>
        <taxon>Batrachia</taxon>
        <taxon>Caudata</taxon>
        <taxon>Salamandroidea</taxon>
        <taxon>Salamandridae</taxon>
        <taxon>Pleurodelinae</taxon>
        <taxon>Pleurodeles</taxon>
    </lineage>
</organism>
<dbReference type="AlphaFoldDB" id="A0AAV7WVT6"/>
<dbReference type="EMBL" id="JANPWB010000001">
    <property type="protein sequence ID" value="KAJ1216578.1"/>
    <property type="molecule type" value="Genomic_DNA"/>
</dbReference>